<keyword evidence="7" id="KW-0472">Membrane</keyword>
<dbReference type="InterPro" id="IPR013563">
    <property type="entry name" value="Oligopep_ABC_C"/>
</dbReference>
<comment type="subcellular location">
    <subcellularLocation>
        <location evidence="1">Cell inner membrane</location>
        <topology evidence="1">Peripheral membrane protein</topology>
    </subcellularLocation>
</comment>
<evidence type="ECO:0000259" key="10">
    <source>
        <dbReference type="PROSITE" id="PS50893"/>
    </source>
</evidence>
<dbReference type="RefSeq" id="WP_189442801.1">
    <property type="nucleotide sequence ID" value="NZ_BMZI01000001.1"/>
</dbReference>
<name>A0ABQ3DN18_9GAMM</name>
<proteinExistence type="inferred from homology"/>
<keyword evidence="3" id="KW-0813">Transport</keyword>
<comment type="similarity">
    <text evidence="2">Belongs to the ABC transporter superfamily.</text>
</comment>
<dbReference type="NCBIfam" id="NF007739">
    <property type="entry name" value="PRK10419.1"/>
    <property type="match status" value="2"/>
</dbReference>
<dbReference type="NCBIfam" id="NF008453">
    <property type="entry name" value="PRK11308.1"/>
    <property type="match status" value="2"/>
</dbReference>
<protein>
    <recommendedName>
        <fullName evidence="8">ABC-type dipeptide transporter</fullName>
        <ecNumber evidence="8">7.4.2.9</ecNumber>
    </recommendedName>
</protein>
<dbReference type="PANTHER" id="PTHR43297">
    <property type="entry name" value="OLIGOPEPTIDE TRANSPORT ATP-BINDING PROTEIN APPD"/>
    <property type="match status" value="1"/>
</dbReference>
<dbReference type="InterPro" id="IPR017871">
    <property type="entry name" value="ABC_transporter-like_CS"/>
</dbReference>
<dbReference type="PROSITE" id="PS00211">
    <property type="entry name" value="ABC_TRANSPORTER_1"/>
    <property type="match status" value="2"/>
</dbReference>
<evidence type="ECO:0000256" key="1">
    <source>
        <dbReference type="ARBA" id="ARBA00004417"/>
    </source>
</evidence>
<evidence type="ECO:0000256" key="5">
    <source>
        <dbReference type="ARBA" id="ARBA00022741"/>
    </source>
</evidence>
<dbReference type="Gene3D" id="3.40.50.300">
    <property type="entry name" value="P-loop containing nucleotide triphosphate hydrolases"/>
    <property type="match status" value="2"/>
</dbReference>
<dbReference type="InterPro" id="IPR050388">
    <property type="entry name" value="ABC_Ni/Peptide_Import"/>
</dbReference>
<accession>A0ABQ3DN18</accession>
<dbReference type="Pfam" id="PF08352">
    <property type="entry name" value="oligo_HPY"/>
    <property type="match status" value="1"/>
</dbReference>
<dbReference type="PANTHER" id="PTHR43297:SF2">
    <property type="entry name" value="DIPEPTIDE TRANSPORT ATP-BINDING PROTEIN DPPD"/>
    <property type="match status" value="1"/>
</dbReference>
<evidence type="ECO:0000256" key="9">
    <source>
        <dbReference type="ARBA" id="ARBA00047356"/>
    </source>
</evidence>
<feature type="domain" description="ABC transporter" evidence="10">
    <location>
        <begin position="282"/>
        <end position="522"/>
    </location>
</feature>
<dbReference type="EC" id="7.4.2.9" evidence="8"/>
<dbReference type="InterPro" id="IPR027417">
    <property type="entry name" value="P-loop_NTPase"/>
</dbReference>
<evidence type="ECO:0000256" key="4">
    <source>
        <dbReference type="ARBA" id="ARBA00022475"/>
    </source>
</evidence>
<evidence type="ECO:0000256" key="2">
    <source>
        <dbReference type="ARBA" id="ARBA00005417"/>
    </source>
</evidence>
<organism evidence="11 12">
    <name type="scientific">Salinicola rhizosphaerae</name>
    <dbReference type="NCBI Taxonomy" id="1443141"/>
    <lineage>
        <taxon>Bacteria</taxon>
        <taxon>Pseudomonadati</taxon>
        <taxon>Pseudomonadota</taxon>
        <taxon>Gammaproteobacteria</taxon>
        <taxon>Oceanospirillales</taxon>
        <taxon>Halomonadaceae</taxon>
        <taxon>Salinicola</taxon>
    </lineage>
</organism>
<dbReference type="PROSITE" id="PS50893">
    <property type="entry name" value="ABC_TRANSPORTER_2"/>
    <property type="match status" value="2"/>
</dbReference>
<dbReference type="InterPro" id="IPR003593">
    <property type="entry name" value="AAA+_ATPase"/>
</dbReference>
<evidence type="ECO:0000256" key="8">
    <source>
        <dbReference type="ARBA" id="ARBA00038852"/>
    </source>
</evidence>
<evidence type="ECO:0000313" key="12">
    <source>
        <dbReference type="Proteomes" id="UP000646745"/>
    </source>
</evidence>
<dbReference type="SUPFAM" id="SSF52540">
    <property type="entry name" value="P-loop containing nucleoside triphosphate hydrolases"/>
    <property type="match status" value="2"/>
</dbReference>
<keyword evidence="4" id="KW-1003">Cell membrane</keyword>
<dbReference type="SMART" id="SM00382">
    <property type="entry name" value="AAA"/>
    <property type="match status" value="2"/>
</dbReference>
<dbReference type="InterPro" id="IPR003439">
    <property type="entry name" value="ABC_transporter-like_ATP-bd"/>
</dbReference>
<dbReference type="Pfam" id="PF00005">
    <property type="entry name" value="ABC_tran"/>
    <property type="match status" value="2"/>
</dbReference>
<evidence type="ECO:0000256" key="3">
    <source>
        <dbReference type="ARBA" id="ARBA00022448"/>
    </source>
</evidence>
<dbReference type="CDD" id="cd03257">
    <property type="entry name" value="ABC_NikE_OppD_transporters"/>
    <property type="match status" value="2"/>
</dbReference>
<keyword evidence="12" id="KW-1185">Reference proteome</keyword>
<comment type="catalytic activity">
    <reaction evidence="9">
        <text>a dipeptide(out) + ATP + H2O = a dipeptide(in) + ADP + phosphate + H(+)</text>
        <dbReference type="Rhea" id="RHEA:23120"/>
        <dbReference type="ChEBI" id="CHEBI:15377"/>
        <dbReference type="ChEBI" id="CHEBI:15378"/>
        <dbReference type="ChEBI" id="CHEBI:30616"/>
        <dbReference type="ChEBI" id="CHEBI:43474"/>
        <dbReference type="ChEBI" id="CHEBI:90799"/>
        <dbReference type="ChEBI" id="CHEBI:456216"/>
        <dbReference type="EC" id="7.4.2.9"/>
    </reaction>
</comment>
<dbReference type="Proteomes" id="UP000646745">
    <property type="component" value="Unassembled WGS sequence"/>
</dbReference>
<feature type="domain" description="ABC transporter" evidence="10">
    <location>
        <begin position="7"/>
        <end position="252"/>
    </location>
</feature>
<evidence type="ECO:0000313" key="11">
    <source>
        <dbReference type="EMBL" id="GHB08728.1"/>
    </source>
</evidence>
<keyword evidence="5" id="KW-0547">Nucleotide-binding</keyword>
<evidence type="ECO:0000256" key="7">
    <source>
        <dbReference type="ARBA" id="ARBA00023136"/>
    </source>
</evidence>
<reference evidence="12" key="1">
    <citation type="journal article" date="2019" name="Int. J. Syst. Evol. Microbiol.">
        <title>The Global Catalogue of Microorganisms (GCM) 10K type strain sequencing project: providing services to taxonomists for standard genome sequencing and annotation.</title>
        <authorList>
            <consortium name="The Broad Institute Genomics Platform"/>
            <consortium name="The Broad Institute Genome Sequencing Center for Infectious Disease"/>
            <person name="Wu L."/>
            <person name="Ma J."/>
        </authorList>
    </citation>
    <scope>NUCLEOTIDE SEQUENCE [LARGE SCALE GENOMIC DNA]</scope>
    <source>
        <strain evidence="12">KCTC 32998</strain>
    </source>
</reference>
<dbReference type="GO" id="GO:0005524">
    <property type="term" value="F:ATP binding"/>
    <property type="evidence" value="ECO:0007669"/>
    <property type="project" value="UniProtKB-KW"/>
</dbReference>
<evidence type="ECO:0000256" key="6">
    <source>
        <dbReference type="ARBA" id="ARBA00022840"/>
    </source>
</evidence>
<sequence>MNTERLLELRGLCIDFGDRRVVSHLDLSVARGETVAVVGESGSGKSVSALGALDLLPSGARITGEREFEGRDLARLDKRQWSALRGGRIGFIFQEPMTSLNPLHTVGQQIGESLRLHQGLRGSSARTRSRELLESVKLPRAEALLRARPHQLSGGQRQRVMIAMAIANDPALLIADEPTTALDVTVQRDILALLDELRRVHHMGLLLISHDLNLVRRHADRVVVMHRGAAVESGSTQAVFTSPRADYTRHLLAAVPDGRPQPLPGAVSQPRLAARELGVEFARPRPLLRPRPTAFVALEPLSLAVAPGETLGIVGESGSGKSTLANALIRLLPSRGEIDFEGQRLDRLTGNALRRRRRDFQIVFQDPYGSLSPRMPVADLVSEGLRFHHPELDRKAIDERIRSVLREVGLPADCGDRYPHEFSGGQRQRIAIARALVLKPKLLVLDEPTSALDRTVQKQLITLLREVQSRHGISYLFISHDLAVVRAMAHRILVLKEGRVIETGPCEQLLSSPQSEYTRTLVEAAELTPVAPDLSR</sequence>
<keyword evidence="6 11" id="KW-0067">ATP-binding</keyword>
<comment type="caution">
    <text evidence="11">The sequence shown here is derived from an EMBL/GenBank/DDBJ whole genome shotgun (WGS) entry which is preliminary data.</text>
</comment>
<dbReference type="EMBL" id="BMZI01000001">
    <property type="protein sequence ID" value="GHB08728.1"/>
    <property type="molecule type" value="Genomic_DNA"/>
</dbReference>
<gene>
    <name evidence="11" type="ORF">GCM10009038_02800</name>
</gene>